<dbReference type="InterPro" id="IPR051043">
    <property type="entry name" value="Sulfatase_Mod_Factor_Kinase"/>
</dbReference>
<evidence type="ECO:0000256" key="2">
    <source>
        <dbReference type="ARBA" id="ARBA00023004"/>
    </source>
</evidence>
<keyword evidence="1" id="KW-0560">Oxidoreductase</keyword>
<dbReference type="InterPro" id="IPR016187">
    <property type="entry name" value="CTDL_fold"/>
</dbReference>
<organism evidence="6 7">
    <name type="scientific">Thermoleptolyngbya sichuanensis A183</name>
    <dbReference type="NCBI Taxonomy" id="2737172"/>
    <lineage>
        <taxon>Bacteria</taxon>
        <taxon>Bacillati</taxon>
        <taxon>Cyanobacteriota</taxon>
        <taxon>Cyanophyceae</taxon>
        <taxon>Oculatellales</taxon>
        <taxon>Oculatellaceae</taxon>
        <taxon>Thermoleptolyngbya</taxon>
        <taxon>Thermoleptolyngbya sichuanensis</taxon>
    </lineage>
</organism>
<evidence type="ECO:0000256" key="3">
    <source>
        <dbReference type="ARBA" id="ARBA00037882"/>
    </source>
</evidence>
<proteinExistence type="predicted"/>
<accession>A0A6M8BAZ7</accession>
<dbReference type="InterPro" id="IPR017806">
    <property type="entry name" value="EgtB"/>
</dbReference>
<protein>
    <submittedName>
        <fullName evidence="6">Ergothioneine biosynthesis protein EgtB</fullName>
    </submittedName>
</protein>
<dbReference type="SUPFAM" id="SSF56436">
    <property type="entry name" value="C-type lectin-like"/>
    <property type="match status" value="1"/>
</dbReference>
<evidence type="ECO:0000313" key="6">
    <source>
        <dbReference type="EMBL" id="QKD81580.1"/>
    </source>
</evidence>
<evidence type="ECO:0000259" key="5">
    <source>
        <dbReference type="Pfam" id="PF12867"/>
    </source>
</evidence>
<feature type="domain" description="Sulfatase-modifying factor enzyme-like" evidence="4">
    <location>
        <begin position="199"/>
        <end position="347"/>
    </location>
</feature>
<dbReference type="InterPro" id="IPR005532">
    <property type="entry name" value="SUMF_dom"/>
</dbReference>
<dbReference type="AlphaFoldDB" id="A0A6M8BAZ7"/>
<dbReference type="InterPro" id="IPR042095">
    <property type="entry name" value="SUMF_sf"/>
</dbReference>
<dbReference type="InterPro" id="IPR024775">
    <property type="entry name" value="DinB-like"/>
</dbReference>
<keyword evidence="2" id="KW-0408">Iron</keyword>
<evidence type="ECO:0000256" key="1">
    <source>
        <dbReference type="ARBA" id="ARBA00023002"/>
    </source>
</evidence>
<dbReference type="GO" id="GO:0052699">
    <property type="term" value="P:ergothioneine biosynthetic process"/>
    <property type="evidence" value="ECO:0007669"/>
    <property type="project" value="InterPro"/>
</dbReference>
<evidence type="ECO:0000259" key="4">
    <source>
        <dbReference type="Pfam" id="PF03781"/>
    </source>
</evidence>
<evidence type="ECO:0000313" key="7">
    <source>
        <dbReference type="Proteomes" id="UP000505210"/>
    </source>
</evidence>
<dbReference type="Pfam" id="PF03781">
    <property type="entry name" value="FGE-sulfatase"/>
    <property type="match status" value="2"/>
</dbReference>
<dbReference type="KEGG" id="theu:HPC62_04715"/>
<sequence>MLSERSTESLTMSPTTVAISEALPPLQHQYSAVRQLSETLCRPLEIEDYGIQSMADVSPPKWHLAHTTWFFETFLLCPFLKNYNVFHPKYSYLFNSYYEAVGNRHPRAQRGLLSRPTVAEVYQYRAYVDDAMRSLFSSVPLSAEMTALITLGLHHEQQHQELLLTDIKHIFATNPLRPAYRPAAPKTALAATAPPLRFVEFSGGLHTIGHQQSGFAFDNESPAHRVYLQDFALASRLVTNGEYLEFIEAGGYEKPEYWLSEGWATVQAQRWTAPLYWEQIDGQWWEMTLMGMQPLNLAQPVCHVSLFEADAFANWCDRRLPTEAEWEIAAAGMPVVGNLLEGDRLHPQPAKDSQPVEQLYGDVWEWTQSAYQPYPGFRPAAGAVGEYNGKFMCNQTVLRGGSCATPPGHIRASYRNFFPASTRWQFSGIRLAV</sequence>
<gene>
    <name evidence="6" type="ORF">HPC62_04715</name>
</gene>
<dbReference type="NCBIfam" id="TIGR03440">
    <property type="entry name" value="egtB_TIGR03440"/>
    <property type="match status" value="1"/>
</dbReference>
<feature type="domain" description="DinB-like" evidence="5">
    <location>
        <begin position="29"/>
        <end position="161"/>
    </location>
</feature>
<dbReference type="Gene3D" id="3.90.1580.10">
    <property type="entry name" value="paralog of FGE (formylglycine-generating enzyme)"/>
    <property type="match status" value="1"/>
</dbReference>
<dbReference type="EMBL" id="CP053661">
    <property type="protein sequence ID" value="QKD81580.1"/>
    <property type="molecule type" value="Genomic_DNA"/>
</dbReference>
<dbReference type="PANTHER" id="PTHR23150">
    <property type="entry name" value="SULFATASE MODIFYING FACTOR 1, 2"/>
    <property type="match status" value="1"/>
</dbReference>
<keyword evidence="7" id="KW-1185">Reference proteome</keyword>
<comment type="pathway">
    <text evidence="3">Amino-acid biosynthesis; ergothioneine biosynthesis.</text>
</comment>
<dbReference type="Pfam" id="PF12867">
    <property type="entry name" value="DinB_2"/>
    <property type="match status" value="1"/>
</dbReference>
<feature type="domain" description="Sulfatase-modifying factor enzyme-like" evidence="4">
    <location>
        <begin position="349"/>
        <end position="432"/>
    </location>
</feature>
<dbReference type="Proteomes" id="UP000505210">
    <property type="component" value="Chromosome"/>
</dbReference>
<name>A0A6M8BAZ7_9CYAN</name>
<dbReference type="PANTHER" id="PTHR23150:SF36">
    <property type="entry name" value="HERCYNINE OXYGENASE"/>
    <property type="match status" value="1"/>
</dbReference>
<reference evidence="6 7" key="1">
    <citation type="submission" date="2020-05" db="EMBL/GenBank/DDBJ databases">
        <title>Complete genome sequence of of a novel Thermoleptolyngbya strain isolated from hot springs of Ganzi, Sichuan China.</title>
        <authorList>
            <person name="Tang J."/>
            <person name="Daroch M."/>
            <person name="Li L."/>
            <person name="Waleron K."/>
            <person name="Waleron M."/>
            <person name="Waleron M."/>
        </authorList>
    </citation>
    <scope>NUCLEOTIDE SEQUENCE [LARGE SCALE GENOMIC DNA]</scope>
    <source>
        <strain evidence="6 7">PKUAC-SCTA183</strain>
    </source>
</reference>